<dbReference type="Pfam" id="PF10980">
    <property type="entry name" value="DUF2787"/>
    <property type="match status" value="1"/>
</dbReference>
<dbReference type="AlphaFoldDB" id="A0A2X2SZ02"/>
<dbReference type="EMBL" id="UAVU01000003">
    <property type="protein sequence ID" value="SQA97264.1"/>
    <property type="molecule type" value="Genomic_DNA"/>
</dbReference>
<reference evidence="1 2" key="1">
    <citation type="submission" date="2018-06" db="EMBL/GenBank/DDBJ databases">
        <authorList>
            <consortium name="Pathogen Informatics"/>
            <person name="Doyle S."/>
        </authorList>
    </citation>
    <scope>NUCLEOTIDE SEQUENCE [LARGE SCALE GENOMIC DNA]</scope>
    <source>
        <strain evidence="1 2">NCTC12120</strain>
    </source>
</reference>
<dbReference type="Proteomes" id="UP000251197">
    <property type="component" value="Unassembled WGS sequence"/>
</dbReference>
<dbReference type="PANTHER" id="PTHR38978:SF2">
    <property type="entry name" value="DUF2787 DOMAIN-CONTAINING PROTEIN"/>
    <property type="match status" value="1"/>
</dbReference>
<gene>
    <name evidence="1" type="ORF">NCTC12120_01082</name>
</gene>
<dbReference type="InterPro" id="IPR021248">
    <property type="entry name" value="DUF2787"/>
</dbReference>
<evidence type="ECO:0000313" key="1">
    <source>
        <dbReference type="EMBL" id="SQA97264.1"/>
    </source>
</evidence>
<dbReference type="PANTHER" id="PTHR38978">
    <property type="entry name" value="DUF2787 DOMAIN-CONTAINING PROTEIN"/>
    <property type="match status" value="1"/>
</dbReference>
<sequence>MPVSQELINIIFSEICKKPPLKPNNYAITLLFKDINYSFENGGFHPVEIRLISRNDEWYFDYITDFKYMGIDPELEKEIDISWSQRYVFLSYAGDLPTRGRARRLHDLAA</sequence>
<organism evidence="1 2">
    <name type="scientific">Cedecea neteri</name>
    <dbReference type="NCBI Taxonomy" id="158822"/>
    <lineage>
        <taxon>Bacteria</taxon>
        <taxon>Pseudomonadati</taxon>
        <taxon>Pseudomonadota</taxon>
        <taxon>Gammaproteobacteria</taxon>
        <taxon>Enterobacterales</taxon>
        <taxon>Enterobacteriaceae</taxon>
        <taxon>Cedecea</taxon>
    </lineage>
</organism>
<evidence type="ECO:0000313" key="2">
    <source>
        <dbReference type="Proteomes" id="UP000251197"/>
    </source>
</evidence>
<name>A0A2X2SZ02_9ENTR</name>
<proteinExistence type="predicted"/>
<accession>A0A2X2SZ02</accession>
<dbReference type="Gene3D" id="3.10.450.430">
    <property type="entry name" value="Protein of unknown function DUF2787"/>
    <property type="match status" value="1"/>
</dbReference>
<protein>
    <submittedName>
        <fullName evidence="1">Protein of uncharacterized function (DUF2787)</fullName>
    </submittedName>
</protein>